<proteinExistence type="predicted"/>
<organism evidence="1">
    <name type="scientific">Siphoviridae sp. ctb8j11</name>
    <dbReference type="NCBI Taxonomy" id="2825564"/>
    <lineage>
        <taxon>Viruses</taxon>
        <taxon>Duplodnaviria</taxon>
        <taxon>Heunggongvirae</taxon>
        <taxon>Uroviricota</taxon>
        <taxon>Caudoviricetes</taxon>
    </lineage>
</organism>
<reference evidence="1" key="1">
    <citation type="journal article" date="2021" name="Proc. Natl. Acad. Sci. U.S.A.">
        <title>A Catalog of Tens of Thousands of Viruses from Human Metagenomes Reveals Hidden Associations with Chronic Diseases.</title>
        <authorList>
            <person name="Tisza M.J."/>
            <person name="Buck C.B."/>
        </authorList>
    </citation>
    <scope>NUCLEOTIDE SEQUENCE</scope>
    <source>
        <strain evidence="1">Ctb8j11</strain>
    </source>
</reference>
<sequence>MKQHGRKRLGELTGHDFSCAAGSFFFSYQKGKTKI</sequence>
<protein>
    <submittedName>
        <fullName evidence="1">Uncharacterized protein</fullName>
    </submittedName>
</protein>
<accession>A0A8S5PI83</accession>
<dbReference type="EMBL" id="BK015437">
    <property type="protein sequence ID" value="DAE06424.1"/>
    <property type="molecule type" value="Genomic_DNA"/>
</dbReference>
<evidence type="ECO:0000313" key="1">
    <source>
        <dbReference type="EMBL" id="DAE06424.1"/>
    </source>
</evidence>
<name>A0A8S5PI83_9CAUD</name>